<comment type="caution">
    <text evidence="4">The sequence shown here is derived from an EMBL/GenBank/DDBJ whole genome shotgun (WGS) entry which is preliminary data.</text>
</comment>
<name>A0A1Y2NTY8_STRFR</name>
<dbReference type="GeneID" id="91402630"/>
<dbReference type="InterPro" id="IPR003593">
    <property type="entry name" value="AAA+_ATPase"/>
</dbReference>
<protein>
    <recommendedName>
        <fullName evidence="2">AAA+ ATPase domain-containing protein</fullName>
    </recommendedName>
</protein>
<dbReference type="SUPFAM" id="SSF52540">
    <property type="entry name" value="P-loop containing nucleoside triphosphate hydrolases"/>
    <property type="match status" value="1"/>
</dbReference>
<dbReference type="EMBL" id="ASYR01000004">
    <property type="protein sequence ID" value="KAF0651169.1"/>
    <property type="molecule type" value="Genomic_DNA"/>
</dbReference>
<dbReference type="InterPro" id="IPR027417">
    <property type="entry name" value="P-loop_NTPase"/>
</dbReference>
<dbReference type="Proteomes" id="UP000731519">
    <property type="component" value="Unassembled WGS sequence"/>
</dbReference>
<accession>A0A1Y2NTY8</accession>
<dbReference type="EMBL" id="MIFZ01000283">
    <property type="protein sequence ID" value="OSY50408.1"/>
    <property type="molecule type" value="Genomic_DNA"/>
</dbReference>
<evidence type="ECO:0000313" key="5">
    <source>
        <dbReference type="Proteomes" id="UP000194318"/>
    </source>
</evidence>
<evidence type="ECO:0000256" key="1">
    <source>
        <dbReference type="SAM" id="MobiDB-lite"/>
    </source>
</evidence>
<dbReference type="Proteomes" id="UP000194318">
    <property type="component" value="Unassembled WGS sequence"/>
</dbReference>
<proteinExistence type="predicted"/>
<evidence type="ECO:0000313" key="6">
    <source>
        <dbReference type="Proteomes" id="UP000731519"/>
    </source>
</evidence>
<sequence>MPRISDHLNQQRPTTATAAQQDYSFAPATREKAKARVALMGVSGSGKTWTGLRLTNGLAARFAVIDTERGAASKYAGINGVTFDTLQLHTFHPQNLIGALAAAANAGYEAVLVDSLSHFWSGTEGTLEQVDRAAKKGFGGNTFAGWKEGTPLQNAMVDALLSYPGHVVATMRAHTEWSLERNDRGQLEPKRIGTRPEQRRGVEYEFDVVAQMDTDNRLTVIKSRCPALHGAAVERPDGAAIASTLLDWLNDGAAGVDPATYIDRATDPAATFEHLGALRAEVDSRGLQATPLLDPSTGTATTLGDYIRARGIALQNAQ</sequence>
<dbReference type="RefSeq" id="WP_031135413.1">
    <property type="nucleotide sequence ID" value="NZ_ASYR01000004.1"/>
</dbReference>
<reference evidence="3 6" key="1">
    <citation type="submission" date="2013-05" db="EMBL/GenBank/DDBJ databases">
        <title>Genome Sequence of Streptomyces fradiae.</title>
        <authorList>
            <person name="Kirby R."/>
        </authorList>
    </citation>
    <scope>NUCLEOTIDE SEQUENCE [LARGE SCALE GENOMIC DNA]</scope>
    <source>
        <strain evidence="3 6">ATCC 10745</strain>
    </source>
</reference>
<feature type="region of interest" description="Disordered" evidence="1">
    <location>
        <begin position="1"/>
        <end position="21"/>
    </location>
</feature>
<feature type="domain" description="AAA+ ATPase" evidence="2">
    <location>
        <begin position="33"/>
        <end position="193"/>
    </location>
</feature>
<organism evidence="4 5">
    <name type="scientific">Streptomyces fradiae ATCC 10745 = DSM 40063</name>
    <dbReference type="NCBI Taxonomy" id="1319510"/>
    <lineage>
        <taxon>Bacteria</taxon>
        <taxon>Bacillati</taxon>
        <taxon>Actinomycetota</taxon>
        <taxon>Actinomycetes</taxon>
        <taxon>Kitasatosporales</taxon>
        <taxon>Streptomycetaceae</taxon>
        <taxon>Streptomyces</taxon>
    </lineage>
</organism>
<dbReference type="AlphaFoldDB" id="A0A1Y2NTY8"/>
<evidence type="ECO:0000313" key="4">
    <source>
        <dbReference type="EMBL" id="OSY50408.1"/>
    </source>
</evidence>
<dbReference type="Pfam" id="PF13479">
    <property type="entry name" value="AAA_24"/>
    <property type="match status" value="1"/>
</dbReference>
<dbReference type="SMART" id="SM00382">
    <property type="entry name" value="AAA"/>
    <property type="match status" value="1"/>
</dbReference>
<gene>
    <name evidence="4" type="ORF">BG846_03984</name>
    <name evidence="3" type="ORF">K701_04200</name>
</gene>
<evidence type="ECO:0000313" key="3">
    <source>
        <dbReference type="EMBL" id="KAF0651169.1"/>
    </source>
</evidence>
<reference evidence="4 5" key="2">
    <citation type="submission" date="2016-09" db="EMBL/GenBank/DDBJ databases">
        <title>Streptomyces fradiae DSM40063, a candidate organism with high potential of specific P450 cytochromes.</title>
        <authorList>
            <person name="Grumaz C."/>
            <person name="Vainshtein Y."/>
            <person name="Kirstahler P."/>
            <person name="Sohn K."/>
        </authorList>
    </citation>
    <scope>NUCLEOTIDE SEQUENCE [LARGE SCALE GENOMIC DNA]</scope>
    <source>
        <strain evidence="4 5">DSM 40063</strain>
    </source>
</reference>
<evidence type="ECO:0000259" key="2">
    <source>
        <dbReference type="SMART" id="SM00382"/>
    </source>
</evidence>
<keyword evidence="6" id="KW-1185">Reference proteome</keyword>